<dbReference type="GO" id="GO:0001836">
    <property type="term" value="P:release of cytochrome c from mitochondria"/>
    <property type="evidence" value="ECO:0007669"/>
    <property type="project" value="TreeGrafter"/>
</dbReference>
<dbReference type="GO" id="GO:0008630">
    <property type="term" value="P:intrinsic apoptotic signaling pathway in response to DNA damage"/>
    <property type="evidence" value="ECO:0007669"/>
    <property type="project" value="TreeGrafter"/>
</dbReference>
<dbReference type="PRINTS" id="PR01862">
    <property type="entry name" value="BCL2FAMILY"/>
</dbReference>
<reference evidence="5 6" key="1">
    <citation type="journal article" date="2014" name="Nat. Commun.">
        <title>The rainbow trout genome provides novel insights into evolution after whole-genome duplication in vertebrates.</title>
        <authorList>
            <person name="Berthelot C."/>
            <person name="Brunet F."/>
            <person name="Chalopin D."/>
            <person name="Juanchich A."/>
            <person name="Bernard M."/>
            <person name="Noel B."/>
            <person name="Bento P."/>
            <person name="Da Silva C."/>
            <person name="Labadie K."/>
            <person name="Alberti A."/>
            <person name="Aury J.M."/>
            <person name="Louis A."/>
            <person name="Dehais P."/>
            <person name="Bardou P."/>
            <person name="Montfort J."/>
            <person name="Klopp C."/>
            <person name="Cabau C."/>
            <person name="Gaspin C."/>
            <person name="Thorgaard G.H."/>
            <person name="Boussaha M."/>
            <person name="Quillet E."/>
            <person name="Guyomard R."/>
            <person name="Galiana D."/>
            <person name="Bobe J."/>
            <person name="Volff J.N."/>
            <person name="Genet C."/>
            <person name="Wincker P."/>
            <person name="Jaillon O."/>
            <person name="Roest Crollius H."/>
            <person name="Guiguen Y."/>
        </authorList>
    </citation>
    <scope>NUCLEOTIDE SEQUENCE [LARGE SCALE GENOMIC DNA]</scope>
</reference>
<name>A0A060XS66_ONCMY</name>
<dbReference type="STRING" id="8022.A0A060XS66"/>
<proteinExistence type="inferred from homology"/>
<feature type="domain" description="Bcl-2 Bcl-2 homology region 1-3" evidence="4">
    <location>
        <begin position="101"/>
        <end position="197"/>
    </location>
</feature>
<feature type="transmembrane region" description="Helical" evidence="3">
    <location>
        <begin position="218"/>
        <end position="241"/>
    </location>
</feature>
<keyword evidence="3" id="KW-0472">Membrane</keyword>
<dbReference type="InterPro" id="IPR046371">
    <property type="entry name" value="Bcl-2_BH1-3"/>
</dbReference>
<keyword evidence="2" id="KW-0053">Apoptosis</keyword>
<dbReference type="InterPro" id="IPR026298">
    <property type="entry name" value="Bcl-2_fam"/>
</dbReference>
<dbReference type="PROSITE" id="PS50062">
    <property type="entry name" value="BCL2_FAMILY"/>
    <property type="match status" value="1"/>
</dbReference>
<dbReference type="GO" id="GO:0008053">
    <property type="term" value="P:mitochondrial fusion"/>
    <property type="evidence" value="ECO:0007669"/>
    <property type="project" value="TreeGrafter"/>
</dbReference>
<dbReference type="PANTHER" id="PTHR11256:SF42">
    <property type="entry name" value="APOPTOSIS REGULATOR BAX"/>
    <property type="match status" value="1"/>
</dbReference>
<dbReference type="Proteomes" id="UP000193380">
    <property type="component" value="Chromosome 12"/>
</dbReference>
<dbReference type="GO" id="GO:0042981">
    <property type="term" value="P:regulation of apoptotic process"/>
    <property type="evidence" value="ECO:0007669"/>
    <property type="project" value="InterPro"/>
</dbReference>
<dbReference type="PANTHER" id="PTHR11256">
    <property type="entry name" value="BCL-2 RELATED"/>
    <property type="match status" value="1"/>
</dbReference>
<dbReference type="InterPro" id="IPR002475">
    <property type="entry name" value="Bcl2-like"/>
</dbReference>
<dbReference type="SUPFAM" id="SSF56854">
    <property type="entry name" value="Bcl-2 inhibitors of programmed cell death"/>
    <property type="match status" value="1"/>
</dbReference>
<evidence type="ECO:0000313" key="5">
    <source>
        <dbReference type="EMBL" id="CDQ79969.1"/>
    </source>
</evidence>
<evidence type="ECO:0000256" key="2">
    <source>
        <dbReference type="ARBA" id="ARBA00022703"/>
    </source>
</evidence>
<dbReference type="Gene3D" id="1.10.437.10">
    <property type="entry name" value="Blc2-like"/>
    <property type="match status" value="1"/>
</dbReference>
<gene>
    <name evidence="5" type="ORF">GSONMT00057174001</name>
</gene>
<dbReference type="CDD" id="cd06845">
    <property type="entry name" value="Bcl-2_like"/>
    <property type="match status" value="1"/>
</dbReference>
<organism evidence="5 6">
    <name type="scientific">Oncorhynchus mykiss</name>
    <name type="common">Rainbow trout</name>
    <name type="synonym">Salmo gairdneri</name>
    <dbReference type="NCBI Taxonomy" id="8022"/>
    <lineage>
        <taxon>Eukaryota</taxon>
        <taxon>Metazoa</taxon>
        <taxon>Chordata</taxon>
        <taxon>Craniata</taxon>
        <taxon>Vertebrata</taxon>
        <taxon>Euteleostomi</taxon>
        <taxon>Actinopterygii</taxon>
        <taxon>Neopterygii</taxon>
        <taxon>Teleostei</taxon>
        <taxon>Protacanthopterygii</taxon>
        <taxon>Salmoniformes</taxon>
        <taxon>Salmonidae</taxon>
        <taxon>Salmoninae</taxon>
        <taxon>Oncorhynchus</taxon>
    </lineage>
</organism>
<dbReference type="EMBL" id="FR905526">
    <property type="protein sequence ID" value="CDQ79969.1"/>
    <property type="molecule type" value="Genomic_DNA"/>
</dbReference>
<dbReference type="GO" id="GO:0051400">
    <property type="term" value="F:BH domain binding"/>
    <property type="evidence" value="ECO:0007669"/>
    <property type="project" value="TreeGrafter"/>
</dbReference>
<keyword evidence="3" id="KW-0812">Transmembrane</keyword>
<dbReference type="GO" id="GO:0005741">
    <property type="term" value="C:mitochondrial outer membrane"/>
    <property type="evidence" value="ECO:0007669"/>
    <property type="project" value="TreeGrafter"/>
</dbReference>
<evidence type="ECO:0000313" key="6">
    <source>
        <dbReference type="Proteomes" id="UP000193380"/>
    </source>
</evidence>
<dbReference type="GO" id="GO:0015267">
    <property type="term" value="F:channel activity"/>
    <property type="evidence" value="ECO:0007669"/>
    <property type="project" value="TreeGrafter"/>
</dbReference>
<dbReference type="AlphaFoldDB" id="A0A060XS66"/>
<sequence length="244" mass="27508">MPDLATNSLNSSRYTIEVKKYIHDLLQVTHMPLAIVLAVCGLPMACAEISDYRVGEVLLNRVMQEQLNEVPSDVPVVVSTKTQEVESDQEQKIVSQLAMMIRTIGDAVKKDGKLDDAIDGMVGKMTSQTSYWNLVEKVFEDSQITWERIAVLFYVAGRIAVKVVIANIPQLVKDILKWTLEYFRSKLLDWIQKHGGWMNSFAELARVQVEKMSPMSTWSSAFILVFLGGVILGSVITWKLARRT</sequence>
<evidence type="ECO:0000259" key="4">
    <source>
        <dbReference type="SMART" id="SM00337"/>
    </source>
</evidence>
<dbReference type="PaxDb" id="8022-A0A060XS66"/>
<keyword evidence="3" id="KW-1133">Transmembrane helix</keyword>
<evidence type="ECO:0000256" key="3">
    <source>
        <dbReference type="SAM" id="Phobius"/>
    </source>
</evidence>
<dbReference type="InterPro" id="IPR036834">
    <property type="entry name" value="Bcl-2-like_sf"/>
</dbReference>
<comment type="similarity">
    <text evidence="1">Belongs to the Bcl-2 family.</text>
</comment>
<dbReference type="Pfam" id="PF00452">
    <property type="entry name" value="Bcl-2"/>
    <property type="match status" value="1"/>
</dbReference>
<dbReference type="SMART" id="SM00337">
    <property type="entry name" value="BCL"/>
    <property type="match status" value="1"/>
</dbReference>
<protein>
    <recommendedName>
        <fullName evidence="4">Bcl-2 Bcl-2 homology region 1-3 domain-containing protein</fullName>
    </recommendedName>
</protein>
<dbReference type="GO" id="GO:0097192">
    <property type="term" value="P:extrinsic apoptotic signaling pathway in absence of ligand"/>
    <property type="evidence" value="ECO:0007669"/>
    <property type="project" value="TreeGrafter"/>
</dbReference>
<evidence type="ECO:0000256" key="1">
    <source>
        <dbReference type="ARBA" id="ARBA00009458"/>
    </source>
</evidence>
<accession>A0A060XS66</accession>